<feature type="compositionally biased region" description="Polar residues" evidence="12">
    <location>
        <begin position="473"/>
        <end position="492"/>
    </location>
</feature>
<evidence type="ECO:0000256" key="2">
    <source>
        <dbReference type="ARBA" id="ARBA00012513"/>
    </source>
</evidence>
<keyword evidence="11" id="KW-0175">Coiled coil</keyword>
<dbReference type="SUPFAM" id="SSF56112">
    <property type="entry name" value="Protein kinase-like (PK-like)"/>
    <property type="match status" value="1"/>
</dbReference>
<dbReference type="Proteomes" id="UP000324800">
    <property type="component" value="Unassembled WGS sequence"/>
</dbReference>
<evidence type="ECO:0000313" key="14">
    <source>
        <dbReference type="EMBL" id="KAA6388608.1"/>
    </source>
</evidence>
<protein>
    <recommendedName>
        <fullName evidence="2">non-specific serine/threonine protein kinase</fullName>
        <ecNumber evidence="2">2.7.11.1</ecNumber>
    </recommendedName>
</protein>
<keyword evidence="3" id="KW-0723">Serine/threonine-protein kinase</keyword>
<comment type="caution">
    <text evidence="14">The sequence shown here is derived from an EMBL/GenBank/DDBJ whole genome shotgun (WGS) entry which is preliminary data.</text>
</comment>
<name>A0A5J4W197_9EUKA</name>
<feature type="compositionally biased region" description="Low complexity" evidence="12">
    <location>
        <begin position="423"/>
        <end position="448"/>
    </location>
</feature>
<evidence type="ECO:0000256" key="3">
    <source>
        <dbReference type="ARBA" id="ARBA00022527"/>
    </source>
</evidence>
<feature type="region of interest" description="Disordered" evidence="12">
    <location>
        <begin position="473"/>
        <end position="494"/>
    </location>
</feature>
<feature type="region of interest" description="Disordered" evidence="12">
    <location>
        <begin position="413"/>
        <end position="451"/>
    </location>
</feature>
<dbReference type="InterPro" id="IPR017441">
    <property type="entry name" value="Protein_kinase_ATP_BS"/>
</dbReference>
<evidence type="ECO:0000256" key="7">
    <source>
        <dbReference type="ARBA" id="ARBA00022840"/>
    </source>
</evidence>
<dbReference type="EMBL" id="SNRW01003916">
    <property type="protein sequence ID" value="KAA6388608.1"/>
    <property type="molecule type" value="Genomic_DNA"/>
</dbReference>
<dbReference type="Pfam" id="PF00069">
    <property type="entry name" value="Pkinase"/>
    <property type="match status" value="1"/>
</dbReference>
<gene>
    <name evidence="14" type="ORF">EZS28_015867</name>
</gene>
<dbReference type="InterPro" id="IPR008271">
    <property type="entry name" value="Ser/Thr_kinase_AS"/>
</dbReference>
<organism evidence="14 15">
    <name type="scientific">Streblomastix strix</name>
    <dbReference type="NCBI Taxonomy" id="222440"/>
    <lineage>
        <taxon>Eukaryota</taxon>
        <taxon>Metamonada</taxon>
        <taxon>Preaxostyla</taxon>
        <taxon>Oxymonadida</taxon>
        <taxon>Streblomastigidae</taxon>
        <taxon>Streblomastix</taxon>
    </lineage>
</organism>
<accession>A0A5J4W197</accession>
<keyword evidence="7 10" id="KW-0067">ATP-binding</keyword>
<evidence type="ECO:0000256" key="10">
    <source>
        <dbReference type="PROSITE-ProRule" id="PRU10141"/>
    </source>
</evidence>
<keyword evidence="4" id="KW-0808">Transferase</keyword>
<evidence type="ECO:0000313" key="15">
    <source>
        <dbReference type="Proteomes" id="UP000324800"/>
    </source>
</evidence>
<dbReference type="EC" id="2.7.11.1" evidence="2"/>
<feature type="region of interest" description="Disordered" evidence="12">
    <location>
        <begin position="828"/>
        <end position="850"/>
    </location>
</feature>
<feature type="coiled-coil region" evidence="11">
    <location>
        <begin position="511"/>
        <end position="538"/>
    </location>
</feature>
<dbReference type="Gene3D" id="1.10.510.10">
    <property type="entry name" value="Transferase(Phosphotransferase) domain 1"/>
    <property type="match status" value="1"/>
</dbReference>
<feature type="binding site" evidence="10">
    <location>
        <position position="46"/>
    </location>
    <ligand>
        <name>ATP</name>
        <dbReference type="ChEBI" id="CHEBI:30616"/>
    </ligand>
</feature>
<comment type="catalytic activity">
    <reaction evidence="8">
        <text>L-threonyl-[protein] + ATP = O-phospho-L-threonyl-[protein] + ADP + H(+)</text>
        <dbReference type="Rhea" id="RHEA:46608"/>
        <dbReference type="Rhea" id="RHEA-COMP:11060"/>
        <dbReference type="Rhea" id="RHEA-COMP:11605"/>
        <dbReference type="ChEBI" id="CHEBI:15378"/>
        <dbReference type="ChEBI" id="CHEBI:30013"/>
        <dbReference type="ChEBI" id="CHEBI:30616"/>
        <dbReference type="ChEBI" id="CHEBI:61977"/>
        <dbReference type="ChEBI" id="CHEBI:456216"/>
        <dbReference type="EC" id="2.7.11.1"/>
    </reaction>
</comment>
<dbReference type="GO" id="GO:0005524">
    <property type="term" value="F:ATP binding"/>
    <property type="evidence" value="ECO:0007669"/>
    <property type="project" value="UniProtKB-UniRule"/>
</dbReference>
<dbReference type="SMART" id="SM00220">
    <property type="entry name" value="S_TKc"/>
    <property type="match status" value="1"/>
</dbReference>
<comment type="similarity">
    <text evidence="1">Belongs to the protein kinase superfamily. NEK Ser/Thr protein kinase family. NIMA subfamily.</text>
</comment>
<reference evidence="14 15" key="1">
    <citation type="submission" date="2019-03" db="EMBL/GenBank/DDBJ databases">
        <title>Single cell metagenomics reveals metabolic interactions within the superorganism composed of flagellate Streblomastix strix and complex community of Bacteroidetes bacteria on its surface.</title>
        <authorList>
            <person name="Treitli S.C."/>
            <person name="Kolisko M."/>
            <person name="Husnik F."/>
            <person name="Keeling P."/>
            <person name="Hampl V."/>
        </authorList>
    </citation>
    <scope>NUCLEOTIDE SEQUENCE [LARGE SCALE GENOMIC DNA]</scope>
    <source>
        <strain evidence="14">ST1C</strain>
    </source>
</reference>
<dbReference type="PROSITE" id="PS00108">
    <property type="entry name" value="PROTEIN_KINASE_ST"/>
    <property type="match status" value="1"/>
</dbReference>
<evidence type="ECO:0000256" key="12">
    <source>
        <dbReference type="SAM" id="MobiDB-lite"/>
    </source>
</evidence>
<evidence type="ECO:0000256" key="5">
    <source>
        <dbReference type="ARBA" id="ARBA00022741"/>
    </source>
</evidence>
<dbReference type="PANTHER" id="PTHR43671">
    <property type="entry name" value="SERINE/THREONINE-PROTEIN KINASE NEK"/>
    <property type="match status" value="1"/>
</dbReference>
<keyword evidence="6" id="KW-0418">Kinase</keyword>
<proteinExistence type="inferred from homology"/>
<evidence type="ECO:0000259" key="13">
    <source>
        <dbReference type="PROSITE" id="PS50011"/>
    </source>
</evidence>
<dbReference type="InterPro" id="IPR050660">
    <property type="entry name" value="NEK_Ser/Thr_kinase"/>
</dbReference>
<comment type="catalytic activity">
    <reaction evidence="9">
        <text>L-seryl-[protein] + ATP = O-phospho-L-seryl-[protein] + ADP + H(+)</text>
        <dbReference type="Rhea" id="RHEA:17989"/>
        <dbReference type="Rhea" id="RHEA-COMP:9863"/>
        <dbReference type="Rhea" id="RHEA-COMP:11604"/>
        <dbReference type="ChEBI" id="CHEBI:15378"/>
        <dbReference type="ChEBI" id="CHEBI:29999"/>
        <dbReference type="ChEBI" id="CHEBI:30616"/>
        <dbReference type="ChEBI" id="CHEBI:83421"/>
        <dbReference type="ChEBI" id="CHEBI:456216"/>
        <dbReference type="EC" id="2.7.11.1"/>
    </reaction>
</comment>
<dbReference type="CDD" id="cd00180">
    <property type="entry name" value="PKc"/>
    <property type="match status" value="1"/>
</dbReference>
<evidence type="ECO:0000256" key="1">
    <source>
        <dbReference type="ARBA" id="ARBA00010886"/>
    </source>
</evidence>
<dbReference type="InterPro" id="IPR011009">
    <property type="entry name" value="Kinase-like_dom_sf"/>
</dbReference>
<dbReference type="PROSITE" id="PS50011">
    <property type="entry name" value="PROTEIN_KINASE_DOM"/>
    <property type="match status" value="1"/>
</dbReference>
<dbReference type="PANTHER" id="PTHR43671:SF98">
    <property type="entry name" value="SERINE_THREONINE-PROTEIN KINASE NEK11"/>
    <property type="match status" value="1"/>
</dbReference>
<dbReference type="InterPro" id="IPR000719">
    <property type="entry name" value="Prot_kinase_dom"/>
</dbReference>
<evidence type="ECO:0000256" key="4">
    <source>
        <dbReference type="ARBA" id="ARBA00022679"/>
    </source>
</evidence>
<feature type="domain" description="Protein kinase" evidence="13">
    <location>
        <begin position="13"/>
        <end position="268"/>
    </location>
</feature>
<evidence type="ECO:0000256" key="11">
    <source>
        <dbReference type="SAM" id="Coils"/>
    </source>
</evidence>
<evidence type="ECO:0000256" key="8">
    <source>
        <dbReference type="ARBA" id="ARBA00047899"/>
    </source>
</evidence>
<evidence type="ECO:0000256" key="6">
    <source>
        <dbReference type="ARBA" id="ARBA00022777"/>
    </source>
</evidence>
<evidence type="ECO:0000256" key="9">
    <source>
        <dbReference type="ARBA" id="ARBA00048679"/>
    </source>
</evidence>
<dbReference type="AlphaFoldDB" id="A0A5J4W197"/>
<dbReference type="GO" id="GO:0004674">
    <property type="term" value="F:protein serine/threonine kinase activity"/>
    <property type="evidence" value="ECO:0007669"/>
    <property type="project" value="UniProtKB-KW"/>
</dbReference>
<dbReference type="PROSITE" id="PS00107">
    <property type="entry name" value="PROTEIN_KINASE_ATP"/>
    <property type="match status" value="1"/>
</dbReference>
<dbReference type="InterPro" id="IPR016024">
    <property type="entry name" value="ARM-type_fold"/>
</dbReference>
<keyword evidence="5 10" id="KW-0547">Nucleotide-binding</keyword>
<sequence>MIDFDHILRSYQQIPIGYLGKGSYGHVSLSFDLDRKIIATKVVPGKKFDKKEIDLGIDIWKYGKPCQFVLKTTGYHAFGQFPILQTDYCNMKNLNIIAKQPQIDLPSFALRALMKQTLIGVQFLHAGGLVHQDLKCDNVLLHSPPGSGKVYIKIADFGLTKMIADIIGQSYTAGTLPFMAPELFQKLPPTQKVDIFATGITFYCLVVHKYPMDYQYFQDYQRAYQDTSPFEQPTEIKDPVLWDLLSKMLEFDPEKRIEASEALKHEYFTGPEALDDISPEQRQLAEQAQARQQDINEDIREYEINPQSIVPESVIKKFLISYIQTNPSKQSFEEIDKEQKYHETFKDILHQEEQGKENDQALNEENDQDMKQEKPQSFVTEIAIQSENKLSIPSSQSSQKQLSYENKSLSDLVYSPPSLPQYNSSASQQSQISSNQSSSSSQDSQLLSDEYKQQTVYGSSLEQSYIYQLPPDITSQLSPQQTNSDQQANSHSQRNEIPHQASFSYTTTQKQLQIEKDLQEVNMTIEEIKEKIDQFEKLQDLEKDFVMLNLHKLIKGNEENCQKVSELGIIDKLLEILETHPIKTLYPMYSQPIQTYINSSPSSVKDSKLEEKQITGIIFDFGNKQEEGKPNPLLKEMNENGTLAKVLKMFQNDKYVDWRLCGYSAHVIGRLYKAVPLPIEFGMKIVRYLKWMAIYTNEYFFKLSLESFHLLAECEQNHDLILEHLCYFPLNLFEKHDLILEEEFLTGVNQILEVEKNKIKPDNLINFLKLIINLFKYGTLETKVKVMKQISIDRLEILSSNSNSGVSHYAKQALDYFKQFDQEKERMKIEKENDKKKEKDQESEQNEQKK</sequence>
<dbReference type="SUPFAM" id="SSF48371">
    <property type="entry name" value="ARM repeat"/>
    <property type="match status" value="1"/>
</dbReference>